<dbReference type="RefSeq" id="WP_107978238.1">
    <property type="nucleotide sequence ID" value="NZ_BMEZ01000026.1"/>
</dbReference>
<protein>
    <submittedName>
        <fullName evidence="1">Uncharacterized protein</fullName>
    </submittedName>
</protein>
<dbReference type="EMBL" id="QBKN01000028">
    <property type="protein sequence ID" value="PTX41532.1"/>
    <property type="molecule type" value="Genomic_DNA"/>
</dbReference>
<dbReference type="Proteomes" id="UP000244069">
    <property type="component" value="Unassembled WGS sequence"/>
</dbReference>
<evidence type="ECO:0000313" key="2">
    <source>
        <dbReference type="Proteomes" id="UP000244069"/>
    </source>
</evidence>
<evidence type="ECO:0000313" key="1">
    <source>
        <dbReference type="EMBL" id="PTX41532.1"/>
    </source>
</evidence>
<keyword evidence="2" id="KW-1185">Reference proteome</keyword>
<accession>A0A2T6ACM1</accession>
<sequence>MTERLFDRIETLRTEIEAADAGKRAVLITRLEQMVDMLSAKGQRPPAWARDTLRDYEDDSVEDRFDNMPI</sequence>
<dbReference type="AlphaFoldDB" id="A0A2T6ACM1"/>
<reference evidence="1 2" key="1">
    <citation type="submission" date="2018-04" db="EMBL/GenBank/DDBJ databases">
        <title>Genomic Encyclopedia of Archaeal and Bacterial Type Strains, Phase II (KMG-II): from individual species to whole genera.</title>
        <authorList>
            <person name="Goeker M."/>
        </authorList>
    </citation>
    <scope>NUCLEOTIDE SEQUENCE [LARGE SCALE GENOMIC DNA]</scope>
    <source>
        <strain evidence="1 2">DSM 29329</strain>
    </source>
</reference>
<proteinExistence type="predicted"/>
<organism evidence="1 2">
    <name type="scientific">Allosediminivita pacifica</name>
    <dbReference type="NCBI Taxonomy" id="1267769"/>
    <lineage>
        <taxon>Bacteria</taxon>
        <taxon>Pseudomonadati</taxon>
        <taxon>Pseudomonadota</taxon>
        <taxon>Alphaproteobacteria</taxon>
        <taxon>Rhodobacterales</taxon>
        <taxon>Paracoccaceae</taxon>
        <taxon>Allosediminivita</taxon>
    </lineage>
</organism>
<name>A0A2T6ACM1_9RHOB</name>
<gene>
    <name evidence="1" type="ORF">C8N44_12816</name>
</gene>
<comment type="caution">
    <text evidence="1">The sequence shown here is derived from an EMBL/GenBank/DDBJ whole genome shotgun (WGS) entry which is preliminary data.</text>
</comment>
<dbReference type="OrthoDB" id="7875626at2"/>